<dbReference type="EMBL" id="CARXXK010000001">
    <property type="protein sequence ID" value="CAI6343441.1"/>
    <property type="molecule type" value="Genomic_DNA"/>
</dbReference>
<dbReference type="Proteomes" id="UP001160148">
    <property type="component" value="Unassembled WGS sequence"/>
</dbReference>
<sequence length="108" mass="12606">MKNALIKINRQKLSNSSKRKAQEALHERPARRCSTIPTLPKTLIETHNILNNYNLMTNRGEQFLFINSAETNIIGFTCDTNLEVLRQMKTVFIDGTFKYYFCNYHCCL</sequence>
<organism evidence="1 2">
    <name type="scientific">Macrosiphum euphorbiae</name>
    <name type="common">potato aphid</name>
    <dbReference type="NCBI Taxonomy" id="13131"/>
    <lineage>
        <taxon>Eukaryota</taxon>
        <taxon>Metazoa</taxon>
        <taxon>Ecdysozoa</taxon>
        <taxon>Arthropoda</taxon>
        <taxon>Hexapoda</taxon>
        <taxon>Insecta</taxon>
        <taxon>Pterygota</taxon>
        <taxon>Neoptera</taxon>
        <taxon>Paraneoptera</taxon>
        <taxon>Hemiptera</taxon>
        <taxon>Sternorrhyncha</taxon>
        <taxon>Aphidomorpha</taxon>
        <taxon>Aphidoidea</taxon>
        <taxon>Aphididae</taxon>
        <taxon>Macrosiphini</taxon>
        <taxon>Macrosiphum</taxon>
    </lineage>
</organism>
<dbReference type="AlphaFoldDB" id="A0AAV0VNX0"/>
<protein>
    <submittedName>
        <fullName evidence="1">Uncharacterized protein</fullName>
    </submittedName>
</protein>
<reference evidence="1 2" key="1">
    <citation type="submission" date="2023-01" db="EMBL/GenBank/DDBJ databases">
        <authorList>
            <person name="Whitehead M."/>
        </authorList>
    </citation>
    <scope>NUCLEOTIDE SEQUENCE [LARGE SCALE GENOMIC DNA]</scope>
</reference>
<gene>
    <name evidence="1" type="ORF">MEUPH1_LOCUS709</name>
</gene>
<accession>A0AAV0VNX0</accession>
<evidence type="ECO:0000313" key="2">
    <source>
        <dbReference type="Proteomes" id="UP001160148"/>
    </source>
</evidence>
<evidence type="ECO:0000313" key="1">
    <source>
        <dbReference type="EMBL" id="CAI6343441.1"/>
    </source>
</evidence>
<keyword evidence="2" id="KW-1185">Reference proteome</keyword>
<comment type="caution">
    <text evidence="1">The sequence shown here is derived from an EMBL/GenBank/DDBJ whole genome shotgun (WGS) entry which is preliminary data.</text>
</comment>
<name>A0AAV0VNX0_9HEMI</name>
<proteinExistence type="predicted"/>